<proteinExistence type="predicted"/>
<accession>A0A4R1RMG7</accession>
<dbReference type="PROSITE" id="PS51257">
    <property type="entry name" value="PROKAR_LIPOPROTEIN"/>
    <property type="match status" value="1"/>
</dbReference>
<name>A0A4R1RMG7_9FLAO</name>
<dbReference type="Proteomes" id="UP000295455">
    <property type="component" value="Unassembled WGS sequence"/>
</dbReference>
<evidence type="ECO:0000256" key="1">
    <source>
        <dbReference type="SAM" id="SignalP"/>
    </source>
</evidence>
<keyword evidence="3" id="KW-1185">Reference proteome</keyword>
<dbReference type="RefSeq" id="WP_132215051.1">
    <property type="nucleotide sequence ID" value="NZ_OX156936.1"/>
</dbReference>
<dbReference type="InterPro" id="IPR017853">
    <property type="entry name" value="GH"/>
</dbReference>
<evidence type="ECO:0000313" key="2">
    <source>
        <dbReference type="EMBL" id="TCL67465.1"/>
    </source>
</evidence>
<keyword evidence="1" id="KW-0732">Signal</keyword>
<reference evidence="2 3" key="1">
    <citation type="submission" date="2019-03" db="EMBL/GenBank/DDBJ databases">
        <title>Genomic Encyclopedia of Type Strains, Phase IV (KMG-IV): sequencing the most valuable type-strain genomes for metagenomic binning, comparative biology and taxonomic classification.</title>
        <authorList>
            <person name="Goeker M."/>
        </authorList>
    </citation>
    <scope>NUCLEOTIDE SEQUENCE [LARGE SCALE GENOMIC DNA]</scope>
    <source>
        <strain evidence="2 3">DSM 18792</strain>
    </source>
</reference>
<evidence type="ECO:0000313" key="3">
    <source>
        <dbReference type="Proteomes" id="UP000295455"/>
    </source>
</evidence>
<comment type="caution">
    <text evidence="2">The sequence shown here is derived from an EMBL/GenBank/DDBJ whole genome shotgun (WGS) entry which is preliminary data.</text>
</comment>
<dbReference type="InterPro" id="IPR029455">
    <property type="entry name" value="GHL15"/>
</dbReference>
<dbReference type="SUPFAM" id="SSF51445">
    <property type="entry name" value="(Trans)glycosidases"/>
    <property type="match status" value="1"/>
</dbReference>
<dbReference type="GO" id="GO:0016787">
    <property type="term" value="F:hydrolase activity"/>
    <property type="evidence" value="ECO:0007669"/>
    <property type="project" value="UniProtKB-KW"/>
</dbReference>
<organism evidence="2 3">
    <name type="scientific">Mariniflexile fucanivorans</name>
    <dbReference type="NCBI Taxonomy" id="264023"/>
    <lineage>
        <taxon>Bacteria</taxon>
        <taxon>Pseudomonadati</taxon>
        <taxon>Bacteroidota</taxon>
        <taxon>Flavobacteriia</taxon>
        <taxon>Flavobacteriales</taxon>
        <taxon>Flavobacteriaceae</taxon>
        <taxon>Mariniflexile</taxon>
    </lineage>
</organism>
<protein>
    <submittedName>
        <fullName evidence="2">Putative glycosyl hydrolase-like family 15 (GHL15) protein</fullName>
    </submittedName>
</protein>
<sequence length="390" mass="44240">MNFKNVYLVVLTILTVGCSVAQVQDTKKFPEFSWDTMPLYMHVRKNDAFTKEEITYLSKFPLITFEKTTGSSTFGSTEKGTIEAAKEVKKVNPKAKILYYKNVVINWGTYEEDEAFIKKNPDAILVNDKGQKVFMPNGSTGFYDLSKEKVRAYWLNHVKNETDSPYIDGVFLDANIKVLVPGFFDSRVGLDKQKDIVSGYFKMMTDLKAGVGKDNLLIANIIRVRPEFNDVGRDYLKYFDGSYLEGFDHESFGMTYAEYLSKGIEAFQKSAQEGNVIAMSIGLGEGLEGAVKGMDDIRQSVNLNDNIKERLDYVLAIFLVCAEKYSYVYPHDGYNSKTSAVWLKSFTQYENKLGAPKGPAVKTGYTYKRSFEHIDVTLDIENKTAKLDWK</sequence>
<feature type="signal peptide" evidence="1">
    <location>
        <begin position="1"/>
        <end position="21"/>
    </location>
</feature>
<gene>
    <name evidence="2" type="ORF">EV196_10221</name>
</gene>
<dbReference type="EMBL" id="SLUP01000002">
    <property type="protein sequence ID" value="TCL67465.1"/>
    <property type="molecule type" value="Genomic_DNA"/>
</dbReference>
<dbReference type="AlphaFoldDB" id="A0A4R1RMG7"/>
<dbReference type="OrthoDB" id="1401523at2"/>
<dbReference type="Pfam" id="PF14885">
    <property type="entry name" value="GHL15"/>
    <property type="match status" value="1"/>
</dbReference>
<keyword evidence="2" id="KW-0378">Hydrolase</keyword>
<feature type="chain" id="PRO_5020397994" evidence="1">
    <location>
        <begin position="22"/>
        <end position="390"/>
    </location>
</feature>